<proteinExistence type="predicted"/>
<accession>A0ACB8FE86</accession>
<evidence type="ECO:0000313" key="2">
    <source>
        <dbReference type="Proteomes" id="UP000827872"/>
    </source>
</evidence>
<organism evidence="1 2">
    <name type="scientific">Sphaerodactylus townsendi</name>
    <dbReference type="NCBI Taxonomy" id="933632"/>
    <lineage>
        <taxon>Eukaryota</taxon>
        <taxon>Metazoa</taxon>
        <taxon>Chordata</taxon>
        <taxon>Craniata</taxon>
        <taxon>Vertebrata</taxon>
        <taxon>Euteleostomi</taxon>
        <taxon>Lepidosauria</taxon>
        <taxon>Squamata</taxon>
        <taxon>Bifurcata</taxon>
        <taxon>Gekkota</taxon>
        <taxon>Sphaerodactylidae</taxon>
        <taxon>Sphaerodactylus</taxon>
    </lineage>
</organism>
<gene>
    <name evidence="1" type="ORF">K3G42_020586</name>
</gene>
<evidence type="ECO:0000313" key="1">
    <source>
        <dbReference type="EMBL" id="KAH8003578.1"/>
    </source>
</evidence>
<dbReference type="Proteomes" id="UP000827872">
    <property type="component" value="Linkage Group LG09"/>
</dbReference>
<protein>
    <submittedName>
        <fullName evidence="1">Uncharacterized protein</fullName>
    </submittedName>
</protein>
<comment type="caution">
    <text evidence="1">The sequence shown here is derived from an EMBL/GenBank/DDBJ whole genome shotgun (WGS) entry which is preliminary data.</text>
</comment>
<reference evidence="1" key="1">
    <citation type="submission" date="2021-08" db="EMBL/GenBank/DDBJ databases">
        <title>The first chromosome-level gecko genome reveals the dynamic sex chromosomes of Neotropical dwarf geckos (Sphaerodactylidae: Sphaerodactylus).</title>
        <authorList>
            <person name="Pinto B.J."/>
            <person name="Keating S.E."/>
            <person name="Gamble T."/>
        </authorList>
    </citation>
    <scope>NUCLEOTIDE SEQUENCE</scope>
    <source>
        <strain evidence="1">TG3544</strain>
    </source>
</reference>
<keyword evidence="2" id="KW-1185">Reference proteome</keyword>
<sequence>MATFLSFVLRVSRDFLERLDFQDQQGRRELMVSQGPQDVKVMSELPVCREKEEKRDPVGTRRTGTWRLSWETGTDGIRYVDSD</sequence>
<dbReference type="EMBL" id="CM037622">
    <property type="protein sequence ID" value="KAH8003578.1"/>
    <property type="molecule type" value="Genomic_DNA"/>
</dbReference>
<name>A0ACB8FE86_9SAUR</name>